<evidence type="ECO:0000313" key="11">
    <source>
        <dbReference type="Proteomes" id="UP001219525"/>
    </source>
</evidence>
<feature type="transmembrane region" description="Helical" evidence="8">
    <location>
        <begin position="222"/>
        <end position="242"/>
    </location>
</feature>
<dbReference type="InterPro" id="IPR011701">
    <property type="entry name" value="MFS"/>
</dbReference>
<dbReference type="SUPFAM" id="SSF103473">
    <property type="entry name" value="MFS general substrate transporter"/>
    <property type="match status" value="1"/>
</dbReference>
<feature type="domain" description="Major facilitator superfamily (MFS) profile" evidence="9">
    <location>
        <begin position="62"/>
        <end position="474"/>
    </location>
</feature>
<reference evidence="10" key="1">
    <citation type="submission" date="2023-03" db="EMBL/GenBank/DDBJ databases">
        <title>Massive genome expansion in bonnet fungi (Mycena s.s.) driven by repeated elements and novel gene families across ecological guilds.</title>
        <authorList>
            <consortium name="Lawrence Berkeley National Laboratory"/>
            <person name="Harder C.B."/>
            <person name="Miyauchi S."/>
            <person name="Viragh M."/>
            <person name="Kuo A."/>
            <person name="Thoen E."/>
            <person name="Andreopoulos B."/>
            <person name="Lu D."/>
            <person name="Skrede I."/>
            <person name="Drula E."/>
            <person name="Henrissat B."/>
            <person name="Morin E."/>
            <person name="Kohler A."/>
            <person name="Barry K."/>
            <person name="LaButti K."/>
            <person name="Morin E."/>
            <person name="Salamov A."/>
            <person name="Lipzen A."/>
            <person name="Mereny Z."/>
            <person name="Hegedus B."/>
            <person name="Baldrian P."/>
            <person name="Stursova M."/>
            <person name="Weitz H."/>
            <person name="Taylor A."/>
            <person name="Grigoriev I.V."/>
            <person name="Nagy L.G."/>
            <person name="Martin F."/>
            <person name="Kauserud H."/>
        </authorList>
    </citation>
    <scope>NUCLEOTIDE SEQUENCE</scope>
    <source>
        <strain evidence="10">9144</strain>
    </source>
</reference>
<dbReference type="FunFam" id="1.20.1250.20:FF:000064">
    <property type="entry name" value="MFS allantoate transporter"/>
    <property type="match status" value="1"/>
</dbReference>
<evidence type="ECO:0000256" key="1">
    <source>
        <dbReference type="ARBA" id="ARBA00004141"/>
    </source>
</evidence>
<feature type="transmembrane region" description="Helical" evidence="8">
    <location>
        <begin position="379"/>
        <end position="401"/>
    </location>
</feature>
<feature type="transmembrane region" description="Helical" evidence="8">
    <location>
        <begin position="99"/>
        <end position="117"/>
    </location>
</feature>
<dbReference type="Proteomes" id="UP001219525">
    <property type="component" value="Unassembled WGS sequence"/>
</dbReference>
<keyword evidence="11" id="KW-1185">Reference proteome</keyword>
<feature type="transmembrane region" description="Helical" evidence="8">
    <location>
        <begin position="413"/>
        <end position="434"/>
    </location>
</feature>
<evidence type="ECO:0000313" key="10">
    <source>
        <dbReference type="EMBL" id="KAJ7189444.1"/>
    </source>
</evidence>
<protein>
    <submittedName>
        <fullName evidence="10">MFS general substrate transporter</fullName>
    </submittedName>
</protein>
<evidence type="ECO:0000256" key="8">
    <source>
        <dbReference type="SAM" id="Phobius"/>
    </source>
</evidence>
<dbReference type="GO" id="GO:0022857">
    <property type="term" value="F:transmembrane transporter activity"/>
    <property type="evidence" value="ECO:0007669"/>
    <property type="project" value="InterPro"/>
</dbReference>
<feature type="transmembrane region" description="Helical" evidence="8">
    <location>
        <begin position="353"/>
        <end position="373"/>
    </location>
</feature>
<dbReference type="PANTHER" id="PTHR43791:SF63">
    <property type="entry name" value="HIGH AFFINITY CYSTEINE TRANSPORTER"/>
    <property type="match status" value="1"/>
</dbReference>
<dbReference type="GO" id="GO:0016020">
    <property type="term" value="C:membrane"/>
    <property type="evidence" value="ECO:0007669"/>
    <property type="project" value="UniProtKB-SubCell"/>
</dbReference>
<keyword evidence="2" id="KW-0813">Transport</keyword>
<keyword evidence="4 8" id="KW-1133">Transmembrane helix</keyword>
<proteinExistence type="inferred from homology"/>
<feature type="transmembrane region" description="Helical" evidence="8">
    <location>
        <begin position="446"/>
        <end position="467"/>
    </location>
</feature>
<dbReference type="Gene3D" id="1.20.1250.20">
    <property type="entry name" value="MFS general substrate transporter like domains"/>
    <property type="match status" value="1"/>
</dbReference>
<name>A0AAD6UPT9_9AGAR</name>
<accession>A0AAD6UPT9</accession>
<feature type="transmembrane region" description="Helical" evidence="8">
    <location>
        <begin position="311"/>
        <end position="341"/>
    </location>
</feature>
<evidence type="ECO:0000256" key="5">
    <source>
        <dbReference type="ARBA" id="ARBA00023136"/>
    </source>
</evidence>
<keyword evidence="5 8" id="KW-0472">Membrane</keyword>
<dbReference type="AlphaFoldDB" id="A0AAD6UPT9"/>
<dbReference type="EMBL" id="JARJCW010000177">
    <property type="protein sequence ID" value="KAJ7189444.1"/>
    <property type="molecule type" value="Genomic_DNA"/>
</dbReference>
<evidence type="ECO:0000256" key="7">
    <source>
        <dbReference type="SAM" id="MobiDB-lite"/>
    </source>
</evidence>
<evidence type="ECO:0000256" key="4">
    <source>
        <dbReference type="ARBA" id="ARBA00022989"/>
    </source>
</evidence>
<comment type="caution">
    <text evidence="10">The sequence shown here is derived from an EMBL/GenBank/DDBJ whole genome shotgun (WGS) entry which is preliminary data.</text>
</comment>
<feature type="transmembrane region" description="Helical" evidence="8">
    <location>
        <begin position="190"/>
        <end position="210"/>
    </location>
</feature>
<feature type="region of interest" description="Disordered" evidence="7">
    <location>
        <begin position="1"/>
        <end position="22"/>
    </location>
</feature>
<feature type="transmembrane region" description="Helical" evidence="8">
    <location>
        <begin position="154"/>
        <end position="178"/>
    </location>
</feature>
<organism evidence="10 11">
    <name type="scientific">Mycena pura</name>
    <dbReference type="NCBI Taxonomy" id="153505"/>
    <lineage>
        <taxon>Eukaryota</taxon>
        <taxon>Fungi</taxon>
        <taxon>Dikarya</taxon>
        <taxon>Basidiomycota</taxon>
        <taxon>Agaricomycotina</taxon>
        <taxon>Agaricomycetes</taxon>
        <taxon>Agaricomycetidae</taxon>
        <taxon>Agaricales</taxon>
        <taxon>Marasmiineae</taxon>
        <taxon>Mycenaceae</taxon>
        <taxon>Mycena</taxon>
    </lineage>
</organism>
<evidence type="ECO:0000259" key="9">
    <source>
        <dbReference type="PROSITE" id="PS50850"/>
    </source>
</evidence>
<dbReference type="PROSITE" id="PS50850">
    <property type="entry name" value="MFS"/>
    <property type="match status" value="1"/>
</dbReference>
<dbReference type="PANTHER" id="PTHR43791">
    <property type="entry name" value="PERMEASE-RELATED"/>
    <property type="match status" value="1"/>
</dbReference>
<keyword evidence="3 8" id="KW-0812">Transmembrane</keyword>
<comment type="subcellular location">
    <subcellularLocation>
        <location evidence="1">Membrane</location>
        <topology evidence="1">Multi-pass membrane protein</topology>
    </subcellularLocation>
</comment>
<sequence length="524" mass="58565">MAPSTDSSKEDRASLEKEEKHSHAAAVAVDEVDTAATIAAGVHGDIDPAEALRIRKKIDWHILPLMCTLYFIQFMDKSTLGSAAILGIRTEAHLTANQYNWLGTIFYLSYLVFEFPQNLALQRFPVAKWMSLNIFVWGVALASHAACKSFKGLFAVRFVLGMCEGSITAGFMIVTSMFYTRKEQALRVGYWFLMNGTALIISGFISFGTLHIKTTKLEPWQWLMLITGMLTLVTAVVFWFFFPDSPTSAWFLTPEERAIAVLRIKANQTGIENKHFKKEQMFEALWDPKTWLFALAAAFAQVPNSLTNQGLIIISSFGFSILDTTLLSCVVGVAEILIIWGSVSLVARTGSRAWVSIACYIPAIMSVILLTKLPPTNRVGLLCSLLVTLFYVPPFVIELAWISSVTAGHTKRITTNAIVLSAYCIGNASGPFMWQARYQPRDRVPWTVNGVCFAAGIFVILALRYMLIAENKRRDAEPPSDDPYAEVYTTRLATDGSGVTEKVRVDKEFLDLTDRQNRDFRYVY</sequence>
<evidence type="ECO:0000256" key="3">
    <source>
        <dbReference type="ARBA" id="ARBA00022692"/>
    </source>
</evidence>
<dbReference type="InterPro" id="IPR036259">
    <property type="entry name" value="MFS_trans_sf"/>
</dbReference>
<feature type="compositionally biased region" description="Basic and acidic residues" evidence="7">
    <location>
        <begin position="7"/>
        <end position="22"/>
    </location>
</feature>
<gene>
    <name evidence="10" type="ORF">GGX14DRAFT_702033</name>
</gene>
<dbReference type="Pfam" id="PF07690">
    <property type="entry name" value="MFS_1"/>
    <property type="match status" value="1"/>
</dbReference>
<dbReference type="InterPro" id="IPR020846">
    <property type="entry name" value="MFS_dom"/>
</dbReference>
<comment type="similarity">
    <text evidence="6">Belongs to the major facilitator superfamily. Allantoate permease family.</text>
</comment>
<evidence type="ECO:0000256" key="2">
    <source>
        <dbReference type="ARBA" id="ARBA00022448"/>
    </source>
</evidence>
<evidence type="ECO:0000256" key="6">
    <source>
        <dbReference type="ARBA" id="ARBA00037968"/>
    </source>
</evidence>